<dbReference type="Pfam" id="PF00400">
    <property type="entry name" value="WD40"/>
    <property type="match status" value="1"/>
</dbReference>
<dbReference type="PANTHER" id="PTHR13743:SF112">
    <property type="entry name" value="BEACH DOMAIN-CONTAINING PROTEIN"/>
    <property type="match status" value="1"/>
</dbReference>
<dbReference type="InterPro" id="IPR000409">
    <property type="entry name" value="BEACH_dom"/>
</dbReference>
<dbReference type="CDD" id="cd06071">
    <property type="entry name" value="Beach"/>
    <property type="match status" value="1"/>
</dbReference>
<dbReference type="InterPro" id="IPR036372">
    <property type="entry name" value="BEACH_dom_sf"/>
</dbReference>
<dbReference type="EMBL" id="AUPL01003955">
    <property type="protein sequence ID" value="ESL08343.1"/>
    <property type="molecule type" value="Genomic_DNA"/>
</dbReference>
<dbReference type="OrthoDB" id="241321at2759"/>
<evidence type="ECO:0000256" key="1">
    <source>
        <dbReference type="PROSITE-ProRule" id="PRU00221"/>
    </source>
</evidence>
<feature type="domain" description="BEACH-type PH" evidence="3">
    <location>
        <begin position="190"/>
        <end position="323"/>
    </location>
</feature>
<dbReference type="SUPFAM" id="SSF50978">
    <property type="entry name" value="WD40 repeat-like"/>
    <property type="match status" value="1"/>
</dbReference>
<dbReference type="InterPro" id="IPR001680">
    <property type="entry name" value="WD40_rpt"/>
</dbReference>
<dbReference type="PROSITE" id="PS51783">
    <property type="entry name" value="PH_BEACH"/>
    <property type="match status" value="1"/>
</dbReference>
<comment type="caution">
    <text evidence="4">The sequence shown here is derived from an EMBL/GenBank/DDBJ whole genome shotgun (WGS) entry which is preliminary data.</text>
</comment>
<dbReference type="SUPFAM" id="SSF50729">
    <property type="entry name" value="PH domain-like"/>
    <property type="match status" value="1"/>
</dbReference>
<dbReference type="InterPro" id="IPR050865">
    <property type="entry name" value="BEACH_Domain"/>
</dbReference>
<dbReference type="InterPro" id="IPR023362">
    <property type="entry name" value="PH-BEACH_dom"/>
</dbReference>
<evidence type="ECO:0000313" key="4">
    <source>
        <dbReference type="EMBL" id="ESL08343.1"/>
    </source>
</evidence>
<dbReference type="VEuPathDB" id="TriTrypDB:TRSC58_03955"/>
<accession>A0A061IYW1</accession>
<dbReference type="InterPro" id="IPR011993">
    <property type="entry name" value="PH-like_dom_sf"/>
</dbReference>
<reference evidence="4 5" key="1">
    <citation type="submission" date="2013-07" db="EMBL/GenBank/DDBJ databases">
        <authorList>
            <person name="Stoco P.H."/>
            <person name="Wagner G."/>
            <person name="Gerber A."/>
            <person name="Zaha A."/>
            <person name="Thompson C."/>
            <person name="Bartholomeu D.C."/>
            <person name="Luckemeyer D.D."/>
            <person name="Bahia D."/>
            <person name="Loreto E."/>
            <person name="Prestes E.B."/>
            <person name="Lima F.M."/>
            <person name="Rodrigues-Luiz G."/>
            <person name="Vallejo G.A."/>
            <person name="Filho J.F."/>
            <person name="Monteiro K.M."/>
            <person name="Tyler K.M."/>
            <person name="de Almeida L.G."/>
            <person name="Ortiz M.F."/>
            <person name="Siervo M.A."/>
            <person name="de Moraes M.H."/>
            <person name="Cunha O.L."/>
            <person name="Mendonca-Neto R."/>
            <person name="Silva R."/>
            <person name="Teixeira S.M."/>
            <person name="Murta S.M."/>
            <person name="Sincero T.C."/>
            <person name="Mendes T.A."/>
            <person name="Urmenyi T.P."/>
            <person name="Silva V.G."/>
            <person name="da Rocha W.D."/>
            <person name="Andersson B."/>
            <person name="Romanha A.J."/>
            <person name="Steindel M."/>
            <person name="de Vasconcelos A.T."/>
            <person name="Grisard E.C."/>
        </authorList>
    </citation>
    <scope>NUCLEOTIDE SEQUENCE [LARGE SCALE GENOMIC DNA]</scope>
    <source>
        <strain evidence="4 5">SC58</strain>
    </source>
</reference>
<evidence type="ECO:0000259" key="3">
    <source>
        <dbReference type="PROSITE" id="PS51783"/>
    </source>
</evidence>
<dbReference type="Pfam" id="PF14844">
    <property type="entry name" value="PH_BEACH"/>
    <property type="match status" value="1"/>
</dbReference>
<feature type="domain" description="BEACH" evidence="2">
    <location>
        <begin position="333"/>
        <end position="628"/>
    </location>
</feature>
<dbReference type="PROSITE" id="PS50082">
    <property type="entry name" value="WD_REPEATS_2"/>
    <property type="match status" value="1"/>
</dbReference>
<name>A0A061IYW1_TRYRA</name>
<dbReference type="PANTHER" id="PTHR13743">
    <property type="entry name" value="BEIGE/BEACH-RELATED"/>
    <property type="match status" value="1"/>
</dbReference>
<dbReference type="Gene3D" id="2.130.10.10">
    <property type="entry name" value="YVTN repeat-like/Quinoprotein amine dehydrogenase"/>
    <property type="match status" value="1"/>
</dbReference>
<dbReference type="PROSITE" id="PS50294">
    <property type="entry name" value="WD_REPEATS_REGION"/>
    <property type="match status" value="1"/>
</dbReference>
<evidence type="ECO:0000313" key="5">
    <source>
        <dbReference type="Proteomes" id="UP000031737"/>
    </source>
</evidence>
<evidence type="ECO:0000259" key="2">
    <source>
        <dbReference type="PROSITE" id="PS50197"/>
    </source>
</evidence>
<organism evidence="4 5">
    <name type="scientific">Trypanosoma rangeli SC58</name>
    <dbReference type="NCBI Taxonomy" id="429131"/>
    <lineage>
        <taxon>Eukaryota</taxon>
        <taxon>Discoba</taxon>
        <taxon>Euglenozoa</taxon>
        <taxon>Kinetoplastea</taxon>
        <taxon>Metakinetoplastina</taxon>
        <taxon>Trypanosomatida</taxon>
        <taxon>Trypanosomatidae</taxon>
        <taxon>Trypanosoma</taxon>
        <taxon>Herpetosoma</taxon>
    </lineage>
</organism>
<sequence>MQQRWVTLLWGIELSHRGVAAIEKYITAARSAAVAALQHRDLQQRLSLLLMDSKQAVQCHEHFAGGTRQFQDSIWNKATLYKKSVEEDGSAILASHAAYRFSLLPWWGHCISLYSRNPPPLNRWELDRFMGPEWQRIRLCRFIRNARITTTEGTDQFICTVYRDGMAFTDDVRLLEFYSVTAVPQVLNIDSLETDSMYVTCKLVLPMDRVPITLRVAPKNISYVVEWFDHGVTQLGREATKASDPSTFVESHDVETRLPKTLKKKQEMPRFRRVFSVASIRAVWPRRDLLRPCALELLLSTGETLFLAFDSEEVKKLVLENIVECARPYLDKTLTLTENNLKMWRNWWCEGRISNFHYLMYLNIAAGRSYGDLRQYPVFPHVVADFCSATLDLSLPAVYRRLDKPMGAQTTDRELRAVQRYSEIEALPQTERSMSIDLIPHHYGTHYAPVGGALHFLVRVQPFSEYFLHMNSNLDDAGRVFDSMATAYFISTGKDVKELIPELYCFPEMFVNSNRIPFGVKQDGRVVDDVQLPPWASTPRELTQKLRQALESRHTSENLHAWIDLIFGYKQRGREAVAAVNVFHSLTYEGSIDLSTVTDPVLLSSHETQIDCYGQAPLQLFTQQHKSRVKPTSPPFFPSPCPTLRYEASSSRACVVLNPKNLVPILNATKVEGTVVVFPRTKSATAARGADEASEWKLSMTQSRPVVLPKHCLPFTVIHDQLKDCLCLRGNCIAILDGKDLSREICSLHVSNGRITTFTVDPPSVYAGMASGAIHVLGITYEEWTEVEVPLQEEPREDKSRIHAAEKAPHKEAKTVRNRGAVQRRVCVLYGHTAPVTALCVSAEWGILVSTAEDHKVAVWDTSHQVLLRIIPHLCPATKYPEPLFYASMWRQSASSDVLWHYDLIAVNAKEGDIILAGHSPKGSYVVRLYTLNGSLVAVHDLGEEPATALLSVGGVVFVAQGMVVRALREKDLLWLSDILPPGLEDTIKSLALSPNGTILAACDRKSTLVTWKVGL</sequence>
<dbReference type="SUPFAM" id="SSF81837">
    <property type="entry name" value="BEACH domain"/>
    <property type="match status" value="1"/>
</dbReference>
<dbReference type="Gene3D" id="1.10.1540.10">
    <property type="entry name" value="BEACH domain"/>
    <property type="match status" value="1"/>
</dbReference>
<dbReference type="Proteomes" id="UP000031737">
    <property type="component" value="Unassembled WGS sequence"/>
</dbReference>
<feature type="repeat" description="WD" evidence="1">
    <location>
        <begin position="829"/>
        <end position="861"/>
    </location>
</feature>
<dbReference type="SMART" id="SM00320">
    <property type="entry name" value="WD40"/>
    <property type="match status" value="2"/>
</dbReference>
<proteinExistence type="predicted"/>
<dbReference type="SMART" id="SM01026">
    <property type="entry name" value="Beach"/>
    <property type="match status" value="1"/>
</dbReference>
<dbReference type="PROSITE" id="PS50197">
    <property type="entry name" value="BEACH"/>
    <property type="match status" value="1"/>
</dbReference>
<keyword evidence="1" id="KW-0853">WD repeat</keyword>
<dbReference type="InterPro" id="IPR015943">
    <property type="entry name" value="WD40/YVTN_repeat-like_dom_sf"/>
</dbReference>
<dbReference type="InterPro" id="IPR036322">
    <property type="entry name" value="WD40_repeat_dom_sf"/>
</dbReference>
<protein>
    <submittedName>
        <fullName evidence="4">Neurobeachin/beige protein</fullName>
    </submittedName>
</protein>
<gene>
    <name evidence="4" type="ORF">TRSC58_03955</name>
</gene>
<dbReference type="AlphaFoldDB" id="A0A061IYW1"/>
<dbReference type="Gene3D" id="2.30.29.30">
    <property type="entry name" value="Pleckstrin-homology domain (PH domain)/Phosphotyrosine-binding domain (PTB)"/>
    <property type="match status" value="1"/>
</dbReference>
<keyword evidence="5" id="KW-1185">Reference proteome</keyword>
<dbReference type="Pfam" id="PF02138">
    <property type="entry name" value="Beach"/>
    <property type="match status" value="1"/>
</dbReference>